<proteinExistence type="predicted"/>
<accession>I3E4V2</accession>
<comment type="caution">
    <text evidence="2">The sequence shown here is derived from an EMBL/GenBank/DDBJ whole genome shotgun (WGS) entry which is preliminary data.</text>
</comment>
<keyword evidence="1" id="KW-0175">Coiled coil</keyword>
<reference evidence="2 3" key="1">
    <citation type="journal article" date="2012" name="Appl. Environ. Microbiol.">
        <title>Genome Sequence of Thermotolerant Bacillus methanolicus: Features and Regulation Related to Methylotrophy and Production of L-Lysine and L-Glutamate from Methanol.</title>
        <authorList>
            <person name="Heggeset T.M."/>
            <person name="Krog A."/>
            <person name="Balzer S."/>
            <person name="Wentzel A."/>
            <person name="Ellingsen T.E."/>
            <person name="Brautaset T."/>
        </authorList>
    </citation>
    <scope>NUCLEOTIDE SEQUENCE [LARGE SCALE GENOMIC DNA]</scope>
    <source>
        <strain evidence="2 3">PB1</strain>
    </source>
</reference>
<feature type="coiled-coil region" evidence="1">
    <location>
        <begin position="18"/>
        <end position="49"/>
    </location>
</feature>
<name>I3E4V2_BACMT</name>
<protein>
    <recommendedName>
        <fullName evidence="4">YlqD protein</fullName>
    </recommendedName>
</protein>
<dbReference type="Proteomes" id="UP000010523">
    <property type="component" value="Unassembled WGS sequence"/>
</dbReference>
<sequence length="130" mass="15590">MKILQTVVVKQILTENSRNELLEKYRSKKRQLQKETDQLRFELRKFEKSKKFHPENVKKHFEKEIQMRQEKIKLLDFQCEQLHMLPLGSELKESEVQALVDVNEGDRWDELLSGKTIIIKDGIVAEIRER</sequence>
<evidence type="ECO:0008006" key="4">
    <source>
        <dbReference type="Google" id="ProtNLM"/>
    </source>
</evidence>
<evidence type="ECO:0000313" key="2">
    <source>
        <dbReference type="EMBL" id="EIJ81523.1"/>
    </source>
</evidence>
<dbReference type="AlphaFoldDB" id="I3E4V2"/>
<organism evidence="2 3">
    <name type="scientific">Bacillus methanolicus PB1</name>
    <dbReference type="NCBI Taxonomy" id="997296"/>
    <lineage>
        <taxon>Bacteria</taxon>
        <taxon>Bacillati</taxon>
        <taxon>Bacillota</taxon>
        <taxon>Bacilli</taxon>
        <taxon>Bacillales</taxon>
        <taxon>Bacillaceae</taxon>
        <taxon>Bacillus</taxon>
    </lineage>
</organism>
<dbReference type="PATRIC" id="fig|997296.3.peg.292"/>
<keyword evidence="3" id="KW-1185">Reference proteome</keyword>
<dbReference type="STRING" id="997296.PB1_01220"/>
<evidence type="ECO:0000313" key="3">
    <source>
        <dbReference type="Proteomes" id="UP000010523"/>
    </source>
</evidence>
<dbReference type="RefSeq" id="WP_003350225.1">
    <property type="nucleotide sequence ID" value="NZ_AFEU01000001.1"/>
</dbReference>
<dbReference type="eggNOG" id="ENOG5032CV6">
    <property type="taxonomic scope" value="Bacteria"/>
</dbReference>
<dbReference type="OrthoDB" id="2375961at2"/>
<dbReference type="InterPro" id="IPR021297">
    <property type="entry name" value="YlqD"/>
</dbReference>
<dbReference type="Pfam" id="PF11068">
    <property type="entry name" value="YlqD"/>
    <property type="match status" value="1"/>
</dbReference>
<gene>
    <name evidence="2" type="ORF">PB1_01220</name>
</gene>
<evidence type="ECO:0000256" key="1">
    <source>
        <dbReference type="SAM" id="Coils"/>
    </source>
</evidence>
<dbReference type="EMBL" id="AFEU01000001">
    <property type="protein sequence ID" value="EIJ81523.1"/>
    <property type="molecule type" value="Genomic_DNA"/>
</dbReference>
<dbReference type="Gene3D" id="6.10.140.1110">
    <property type="match status" value="1"/>
</dbReference>